<gene>
    <name evidence="2" type="ORF">U9M48_043939</name>
</gene>
<reference evidence="2 3" key="1">
    <citation type="submission" date="2024-02" db="EMBL/GenBank/DDBJ databases">
        <title>High-quality chromosome-scale genome assembly of Pensacola bahiagrass (Paspalum notatum Flugge var. saurae).</title>
        <authorList>
            <person name="Vega J.M."/>
            <person name="Podio M."/>
            <person name="Orjuela J."/>
            <person name="Siena L.A."/>
            <person name="Pessino S.C."/>
            <person name="Combes M.C."/>
            <person name="Mariac C."/>
            <person name="Albertini E."/>
            <person name="Pupilli F."/>
            <person name="Ortiz J.P.A."/>
            <person name="Leblanc O."/>
        </authorList>
    </citation>
    <scope>NUCLEOTIDE SEQUENCE [LARGE SCALE GENOMIC DNA]</scope>
    <source>
        <strain evidence="2">R1</strain>
        <tissue evidence="2">Leaf</tissue>
    </source>
</reference>
<evidence type="ECO:0000313" key="2">
    <source>
        <dbReference type="EMBL" id="WVZ98508.1"/>
    </source>
</evidence>
<evidence type="ECO:0000256" key="1">
    <source>
        <dbReference type="SAM" id="MobiDB-lite"/>
    </source>
</evidence>
<keyword evidence="3" id="KW-1185">Reference proteome</keyword>
<dbReference type="EMBL" id="CP144754">
    <property type="protein sequence ID" value="WVZ98508.1"/>
    <property type="molecule type" value="Genomic_DNA"/>
</dbReference>
<name>A0AAQ3UU53_PASNO</name>
<feature type="non-terminal residue" evidence="2">
    <location>
        <position position="205"/>
    </location>
</feature>
<accession>A0AAQ3UU53</accession>
<feature type="region of interest" description="Disordered" evidence="1">
    <location>
        <begin position="1"/>
        <end position="47"/>
    </location>
</feature>
<proteinExistence type="predicted"/>
<feature type="compositionally biased region" description="Basic residues" evidence="1">
    <location>
        <begin position="23"/>
        <end position="43"/>
    </location>
</feature>
<feature type="region of interest" description="Disordered" evidence="1">
    <location>
        <begin position="147"/>
        <end position="169"/>
    </location>
</feature>
<evidence type="ECO:0000313" key="3">
    <source>
        <dbReference type="Proteomes" id="UP001341281"/>
    </source>
</evidence>
<dbReference type="Proteomes" id="UP001341281">
    <property type="component" value="Chromosome 10"/>
</dbReference>
<dbReference type="AlphaFoldDB" id="A0AAQ3UU53"/>
<feature type="region of interest" description="Disordered" evidence="1">
    <location>
        <begin position="76"/>
        <end position="120"/>
    </location>
</feature>
<feature type="compositionally biased region" description="Low complexity" evidence="1">
    <location>
        <begin position="106"/>
        <end position="116"/>
    </location>
</feature>
<protein>
    <submittedName>
        <fullName evidence="2">Uncharacterized protein</fullName>
    </submittedName>
</protein>
<sequence length="205" mass="23218">RRKAPPPDPRRRTRAVPPPPHAERKRPARHRKPVAARPARKPTTRSLVARRLCASPCVAALVRPLSRSPRLAPYSRLASSPFPPHPHRTRVNQPNPRRLSRPAPRPARAPQSLAALDLPRRPRAKTLRLSLAAGKYSVITCQKCRLRPSPSRKTDQPPKLQKSNQRLPQNQRGMVHLQVLIITSLESSMFWSHQPLCWVAKVLII</sequence>
<organism evidence="2 3">
    <name type="scientific">Paspalum notatum var. saurae</name>
    <dbReference type="NCBI Taxonomy" id="547442"/>
    <lineage>
        <taxon>Eukaryota</taxon>
        <taxon>Viridiplantae</taxon>
        <taxon>Streptophyta</taxon>
        <taxon>Embryophyta</taxon>
        <taxon>Tracheophyta</taxon>
        <taxon>Spermatophyta</taxon>
        <taxon>Magnoliopsida</taxon>
        <taxon>Liliopsida</taxon>
        <taxon>Poales</taxon>
        <taxon>Poaceae</taxon>
        <taxon>PACMAD clade</taxon>
        <taxon>Panicoideae</taxon>
        <taxon>Andropogonodae</taxon>
        <taxon>Paspaleae</taxon>
        <taxon>Paspalinae</taxon>
        <taxon>Paspalum</taxon>
    </lineage>
</organism>